<evidence type="ECO:0000313" key="7">
    <source>
        <dbReference type="Proteomes" id="UP000051992"/>
    </source>
</evidence>
<evidence type="ECO:0000256" key="2">
    <source>
        <dbReference type="SAM" id="MobiDB-lite"/>
    </source>
</evidence>
<dbReference type="OrthoDB" id="9806150at2"/>
<keyword evidence="3" id="KW-1133">Transmembrane helix</keyword>
<evidence type="ECO:0000313" key="5">
    <source>
        <dbReference type="EMBL" id="KRN47128.1"/>
    </source>
</evidence>
<evidence type="ECO:0000313" key="6">
    <source>
        <dbReference type="EMBL" id="SUP59425.1"/>
    </source>
</evidence>
<dbReference type="PATRIC" id="fig|1629.5.peg.402"/>
<protein>
    <submittedName>
        <fullName evidence="6">Telomeric repeat-binding factor 2</fullName>
    </submittedName>
</protein>
<dbReference type="RefSeq" id="WP_057744292.1">
    <property type="nucleotide sequence ID" value="NZ_BJLU01000003.1"/>
</dbReference>
<reference evidence="6 8" key="2">
    <citation type="submission" date="2018-06" db="EMBL/GenBank/DDBJ databases">
        <authorList>
            <consortium name="Pathogen Informatics"/>
            <person name="Doyle S."/>
        </authorList>
    </citation>
    <scope>NUCLEOTIDE SEQUENCE [LARGE SCALE GENOMIC DNA]</scope>
    <source>
        <strain evidence="6 8">NCTC13645</strain>
    </source>
</reference>
<dbReference type="Proteomes" id="UP000051992">
    <property type="component" value="Unassembled WGS sequence"/>
</dbReference>
<organism evidence="5 7">
    <name type="scientific">Weissella viridescens</name>
    <name type="common">Lactobacillus viridescens</name>
    <dbReference type="NCBI Taxonomy" id="1629"/>
    <lineage>
        <taxon>Bacteria</taxon>
        <taxon>Bacillati</taxon>
        <taxon>Bacillota</taxon>
        <taxon>Bacilli</taxon>
        <taxon>Lactobacillales</taxon>
        <taxon>Lactobacillaceae</taxon>
        <taxon>Weissella</taxon>
    </lineage>
</organism>
<gene>
    <name evidence="5" type="ORF">IV50_GL000398</name>
    <name evidence="6" type="ORF">NCTC13645_01681</name>
</gene>
<dbReference type="PROSITE" id="PS00018">
    <property type="entry name" value="EF_HAND_1"/>
    <property type="match status" value="1"/>
</dbReference>
<keyword evidence="3" id="KW-0472">Membrane</keyword>
<feature type="transmembrane region" description="Helical" evidence="3">
    <location>
        <begin position="23"/>
        <end position="41"/>
    </location>
</feature>
<dbReference type="InterPro" id="IPR029050">
    <property type="entry name" value="Immunoprotect_excell_Ig-like"/>
</dbReference>
<dbReference type="InterPro" id="IPR018247">
    <property type="entry name" value="EF_Hand_1_Ca_BS"/>
</dbReference>
<dbReference type="EMBL" id="UHIV01000004">
    <property type="protein sequence ID" value="SUP59425.1"/>
    <property type="molecule type" value="Genomic_DNA"/>
</dbReference>
<dbReference type="Proteomes" id="UP000254621">
    <property type="component" value="Unassembled WGS sequence"/>
</dbReference>
<evidence type="ECO:0000256" key="3">
    <source>
        <dbReference type="SAM" id="Phobius"/>
    </source>
</evidence>
<keyword evidence="7" id="KW-1185">Reference proteome</keyword>
<dbReference type="AlphaFoldDB" id="A0A0R2H3F4"/>
<dbReference type="EMBL" id="JQBM01000001">
    <property type="protein sequence ID" value="KRN47128.1"/>
    <property type="molecule type" value="Genomic_DNA"/>
</dbReference>
<feature type="region of interest" description="Disordered" evidence="2">
    <location>
        <begin position="43"/>
        <end position="66"/>
    </location>
</feature>
<name>A0A0R2H3F4_WEIVI</name>
<dbReference type="Gene3D" id="2.60.40.1240">
    <property type="match status" value="1"/>
</dbReference>
<sequence>MAKKITDENGNTYVQKKPFYKRIWFWLLAVVVLFFIVGALGSSDDEPKKTSESSTSSTSKKSDASDIDGKTYKVGDTVEYKGVEFKVNSFQFKADDPDASMLKDGNQFAVANITITNKSDETISYNPYDFKLDNAGNLTDLDEIDIDNDNTLDSGDLKPGATVTGDLIGQGKPEDHLKLNYNGNMFTTDESFSVNLNN</sequence>
<dbReference type="InterPro" id="IPR029051">
    <property type="entry name" value="DUF4352"/>
</dbReference>
<evidence type="ECO:0000256" key="1">
    <source>
        <dbReference type="ARBA" id="ARBA00022729"/>
    </source>
</evidence>
<feature type="domain" description="DUF4352" evidence="4">
    <location>
        <begin position="72"/>
        <end position="188"/>
    </location>
</feature>
<keyword evidence="3" id="KW-0812">Transmembrane</keyword>
<reference evidence="5 7" key="1">
    <citation type="journal article" date="2015" name="Genome Announc.">
        <title>Expanding the biotechnology potential of lactobacilli through comparative genomics of 213 strains and associated genera.</title>
        <authorList>
            <person name="Sun Z."/>
            <person name="Harris H.M."/>
            <person name="McCann A."/>
            <person name="Guo C."/>
            <person name="Argimon S."/>
            <person name="Zhang W."/>
            <person name="Yang X."/>
            <person name="Jeffery I.B."/>
            <person name="Cooney J.C."/>
            <person name="Kagawa T.F."/>
            <person name="Liu W."/>
            <person name="Song Y."/>
            <person name="Salvetti E."/>
            <person name="Wrobel A."/>
            <person name="Rasinkangas P."/>
            <person name="Parkhill J."/>
            <person name="Rea M.C."/>
            <person name="O'Sullivan O."/>
            <person name="Ritari J."/>
            <person name="Douillard F.P."/>
            <person name="Paul Ross R."/>
            <person name="Yang R."/>
            <person name="Briner A.E."/>
            <person name="Felis G.E."/>
            <person name="de Vos W.M."/>
            <person name="Barrangou R."/>
            <person name="Klaenhammer T.R."/>
            <person name="Caufield P.W."/>
            <person name="Cui Y."/>
            <person name="Zhang H."/>
            <person name="O'Toole P.W."/>
        </authorList>
    </citation>
    <scope>NUCLEOTIDE SEQUENCE [LARGE SCALE GENOMIC DNA]</scope>
    <source>
        <strain evidence="5 7">DSM 20410</strain>
    </source>
</reference>
<dbReference type="STRING" id="1629.IV50_GL000398"/>
<dbReference type="Pfam" id="PF11611">
    <property type="entry name" value="DUF4352"/>
    <property type="match status" value="1"/>
</dbReference>
<evidence type="ECO:0000313" key="8">
    <source>
        <dbReference type="Proteomes" id="UP000254621"/>
    </source>
</evidence>
<evidence type="ECO:0000259" key="4">
    <source>
        <dbReference type="Pfam" id="PF11611"/>
    </source>
</evidence>
<accession>A0A0R2H3F4</accession>
<keyword evidence="1" id="KW-0732">Signal</keyword>
<proteinExistence type="predicted"/>